<dbReference type="Pfam" id="PF00211">
    <property type="entry name" value="Guanylate_cyc"/>
    <property type="match status" value="1"/>
</dbReference>
<feature type="transmembrane region" description="Helical" evidence="6">
    <location>
        <begin position="54"/>
        <end position="76"/>
    </location>
</feature>
<comment type="subcellular location">
    <subcellularLocation>
        <location evidence="1">Membrane</location>
        <topology evidence="1">Multi-pass membrane protein</topology>
    </subcellularLocation>
</comment>
<evidence type="ECO:0000256" key="1">
    <source>
        <dbReference type="ARBA" id="ARBA00004141"/>
    </source>
</evidence>
<evidence type="ECO:0000256" key="6">
    <source>
        <dbReference type="SAM" id="Phobius"/>
    </source>
</evidence>
<organism evidence="8 9">
    <name type="scientific">Toxoplasma gondii GAB2-2007-GAL-DOM2</name>
    <dbReference type="NCBI Taxonomy" id="1130820"/>
    <lineage>
        <taxon>Eukaryota</taxon>
        <taxon>Sar</taxon>
        <taxon>Alveolata</taxon>
        <taxon>Apicomplexa</taxon>
        <taxon>Conoidasida</taxon>
        <taxon>Coccidia</taxon>
        <taxon>Eucoccidiorida</taxon>
        <taxon>Eimeriorina</taxon>
        <taxon>Sarcocystidae</taxon>
        <taxon>Toxoplasma</taxon>
    </lineage>
</organism>
<dbReference type="Gene3D" id="3.30.70.1230">
    <property type="entry name" value="Nucleotide cyclase"/>
    <property type="match status" value="1"/>
</dbReference>
<evidence type="ECO:0000256" key="4">
    <source>
        <dbReference type="ARBA" id="ARBA00023136"/>
    </source>
</evidence>
<dbReference type="AlphaFoldDB" id="A0A086KV80"/>
<proteinExistence type="predicted"/>
<feature type="compositionally biased region" description="Low complexity" evidence="5">
    <location>
        <begin position="211"/>
        <end position="220"/>
    </location>
</feature>
<feature type="region of interest" description="Disordered" evidence="5">
    <location>
        <begin position="406"/>
        <end position="425"/>
    </location>
</feature>
<keyword evidence="4 6" id="KW-0472">Membrane</keyword>
<evidence type="ECO:0000256" key="3">
    <source>
        <dbReference type="ARBA" id="ARBA00022989"/>
    </source>
</evidence>
<dbReference type="InterPro" id="IPR001054">
    <property type="entry name" value="A/G_cyclase"/>
</dbReference>
<dbReference type="PROSITE" id="PS50125">
    <property type="entry name" value="GUANYLATE_CYCLASE_2"/>
    <property type="match status" value="1"/>
</dbReference>
<feature type="domain" description="Guanylate cyclase" evidence="7">
    <location>
        <begin position="477"/>
        <end position="649"/>
    </location>
</feature>
<dbReference type="InterPro" id="IPR029787">
    <property type="entry name" value="Nucleotide_cyclase"/>
</dbReference>
<evidence type="ECO:0000259" key="7">
    <source>
        <dbReference type="PROSITE" id="PS50125"/>
    </source>
</evidence>
<feature type="compositionally biased region" description="Basic and acidic residues" evidence="5">
    <location>
        <begin position="1"/>
        <end position="23"/>
    </location>
</feature>
<evidence type="ECO:0000256" key="2">
    <source>
        <dbReference type="ARBA" id="ARBA00022692"/>
    </source>
</evidence>
<dbReference type="PANTHER" id="PTHR43336:SF3">
    <property type="entry name" value="GUANYLATE CYCLASE DOMAIN-CONTAINING PROTEIN"/>
    <property type="match status" value="1"/>
</dbReference>
<evidence type="ECO:0000256" key="5">
    <source>
        <dbReference type="SAM" id="MobiDB-lite"/>
    </source>
</evidence>
<dbReference type="CDD" id="cd07302">
    <property type="entry name" value="CHD"/>
    <property type="match status" value="1"/>
</dbReference>
<dbReference type="OrthoDB" id="60033at2759"/>
<comment type="caution">
    <text evidence="8">The sequence shown here is derived from an EMBL/GenBank/DDBJ whole genome shotgun (WGS) entry which is preliminary data.</text>
</comment>
<dbReference type="EMBL" id="AHZU02000113">
    <property type="protein sequence ID" value="KFG48298.1"/>
    <property type="molecule type" value="Genomic_DNA"/>
</dbReference>
<keyword evidence="2 6" id="KW-0812">Transmembrane</keyword>
<dbReference type="SUPFAM" id="SSF55073">
    <property type="entry name" value="Nucleotide cyclase"/>
    <property type="match status" value="1"/>
</dbReference>
<feature type="transmembrane region" description="Helical" evidence="6">
    <location>
        <begin position="82"/>
        <end position="101"/>
    </location>
</feature>
<evidence type="ECO:0000313" key="9">
    <source>
        <dbReference type="Proteomes" id="UP000028837"/>
    </source>
</evidence>
<feature type="region of interest" description="Disordered" evidence="5">
    <location>
        <begin position="1"/>
        <end position="28"/>
    </location>
</feature>
<sequence length="814" mass="90960">MSNRDCVRTNLNKENDGPVHSETDALMTEGKPQESLRDRLAGILKHENPVGMTVLVISTLNVFFALFGSDLQLAFFDKSADTAFQIGFIVSLVLFLTEMIVTILVDENYKWSFFFWLDVIATASLCLDVPWIIDPIYAFLFDAKTHRSPHAGTTAARAGRAGRIGARTGRVTRILRINRMIRVVKMSDVFAYFQKDKRNEDDDADSNMGAPPSQESSPQRRPSKSPKIEASRLSKTLSDSNTRKVVVSILLILTVQPLLMPDEEDNTAAAGLPMLFYFGSSHTKQSCDQQGWDFPCSKLNIAGNKPEKGWLTAEGWEKLLWVYKQSYKGTYLSGESFERQLLSLEVPDLEGGGRVQPLNKISSTDGGWVSHPECVSCSFTHTLVIEPIEKMVQIIKQLARDPLKRPQVTDSDEVATSKKNKNESKLETSMLENTILKIGGLMQLGFGQAGAEIIAQNMSSEGGSLDLLIPGRKVYGVYGFADIVNFQDITECLSEEVMVFVNKIARIVHHCVNEWGGTTNKNIGDSFFVVWLVDDEEERDVADNKSLSRTSVLGIGKNAQTDTAVKKVKELCNRSLFSFLKILAEFGRASDLATYAKHPKIIPRFGAGYNVHINLGLHCGWAIQGVIGSKFKIDASYFSPHVNLAARLLGATRHFGVNILFSDEFQSNLCAQAQSRCRQVDCVVLKGTHCPIKIFTFDNIRHAFEGIQIVPPKLGKFHPPDDASETSENVDWMFMVDQDIAMMQRGITVEFQGMWRQALDNYLRGEWGKAEEFARKCLMVMPEDGPSLQLLNYLKSLDGVPPPDWQGYRNMQMK</sequence>
<protein>
    <submittedName>
        <fullName evidence="8">Adenylate and guanylate cyclase catalytic domain-containing protein</fullName>
    </submittedName>
</protein>
<name>A0A086KV80_TOXGO</name>
<dbReference type="PANTHER" id="PTHR43336">
    <property type="entry name" value="OXYGEN SENSOR HISTIDINE KINASE RESPONSE REGULATOR DEVS/DOSS"/>
    <property type="match status" value="1"/>
</dbReference>
<dbReference type="Proteomes" id="UP000028837">
    <property type="component" value="Unassembled WGS sequence"/>
</dbReference>
<reference evidence="8 9" key="1">
    <citation type="submission" date="2014-02" db="EMBL/GenBank/DDBJ databases">
        <authorList>
            <person name="Sibley D."/>
            <person name="Venepally P."/>
            <person name="Karamycheva S."/>
            <person name="Hadjithomas M."/>
            <person name="Khan A."/>
            <person name="Brunk B."/>
            <person name="Roos D."/>
            <person name="Caler E."/>
            <person name="Lorenzi H."/>
        </authorList>
    </citation>
    <scope>NUCLEOTIDE SEQUENCE [LARGE SCALE GENOMIC DNA]</scope>
    <source>
        <strain evidence="8 9">GAB2-2007-GAL-DOM2</strain>
    </source>
</reference>
<dbReference type="Gene3D" id="1.20.120.350">
    <property type="entry name" value="Voltage-gated potassium channels. Chain C"/>
    <property type="match status" value="1"/>
</dbReference>
<feature type="transmembrane region" description="Helical" evidence="6">
    <location>
        <begin position="113"/>
        <end position="133"/>
    </location>
</feature>
<accession>A0A086KV80</accession>
<dbReference type="GO" id="GO:0016020">
    <property type="term" value="C:membrane"/>
    <property type="evidence" value="ECO:0007669"/>
    <property type="project" value="UniProtKB-SubCell"/>
</dbReference>
<gene>
    <name evidence="8" type="ORF">TGDOM2_230555</name>
</gene>
<keyword evidence="3 6" id="KW-1133">Transmembrane helix</keyword>
<dbReference type="InterPro" id="IPR027359">
    <property type="entry name" value="Volt_channel_dom_sf"/>
</dbReference>
<dbReference type="GO" id="GO:0009190">
    <property type="term" value="P:cyclic nucleotide biosynthetic process"/>
    <property type="evidence" value="ECO:0007669"/>
    <property type="project" value="InterPro"/>
</dbReference>
<dbReference type="VEuPathDB" id="ToxoDB:TGDOM2_230555"/>
<evidence type="ECO:0000313" key="8">
    <source>
        <dbReference type="EMBL" id="KFG48298.1"/>
    </source>
</evidence>
<dbReference type="GO" id="GO:0035556">
    <property type="term" value="P:intracellular signal transduction"/>
    <property type="evidence" value="ECO:0007669"/>
    <property type="project" value="InterPro"/>
</dbReference>
<feature type="region of interest" description="Disordered" evidence="5">
    <location>
        <begin position="199"/>
        <end position="236"/>
    </location>
</feature>